<organism evidence="2 3">
    <name type="scientific">Porites lobata</name>
    <dbReference type="NCBI Taxonomy" id="104759"/>
    <lineage>
        <taxon>Eukaryota</taxon>
        <taxon>Metazoa</taxon>
        <taxon>Cnidaria</taxon>
        <taxon>Anthozoa</taxon>
        <taxon>Hexacorallia</taxon>
        <taxon>Scleractinia</taxon>
        <taxon>Fungiina</taxon>
        <taxon>Poritidae</taxon>
        <taxon>Porites</taxon>
    </lineage>
</organism>
<dbReference type="Proteomes" id="UP001159405">
    <property type="component" value="Unassembled WGS sequence"/>
</dbReference>
<keyword evidence="3" id="KW-1185">Reference proteome</keyword>
<accession>A0ABN8NQ09</accession>
<evidence type="ECO:0000313" key="3">
    <source>
        <dbReference type="Proteomes" id="UP001159405"/>
    </source>
</evidence>
<comment type="caution">
    <text evidence="2">The sequence shown here is derived from an EMBL/GenBank/DDBJ whole genome shotgun (WGS) entry which is preliminary data.</text>
</comment>
<protein>
    <submittedName>
        <fullName evidence="2">Uncharacterized protein</fullName>
    </submittedName>
</protein>
<dbReference type="EMBL" id="CALNXK010000031">
    <property type="protein sequence ID" value="CAH3117844.1"/>
    <property type="molecule type" value="Genomic_DNA"/>
</dbReference>
<sequence>MPSRQLYCWSLAQRNFQSNTLWKERVVCAKVIDKNHRRSPLVQGGLEIPVQVTAEMDLTERNKAILEKYKQIVVSIYKEPGIDGHFDDRTKEVLKLLEDDGSDTDEEVQSNTDSEI</sequence>
<proteinExistence type="predicted"/>
<gene>
    <name evidence="2" type="ORF">PLOB_00026108</name>
</gene>
<name>A0ABN8NQ09_9CNID</name>
<evidence type="ECO:0000256" key="1">
    <source>
        <dbReference type="SAM" id="MobiDB-lite"/>
    </source>
</evidence>
<feature type="region of interest" description="Disordered" evidence="1">
    <location>
        <begin position="97"/>
        <end position="116"/>
    </location>
</feature>
<feature type="compositionally biased region" description="Acidic residues" evidence="1">
    <location>
        <begin position="99"/>
        <end position="116"/>
    </location>
</feature>
<reference evidence="2 3" key="1">
    <citation type="submission" date="2022-05" db="EMBL/GenBank/DDBJ databases">
        <authorList>
            <consortium name="Genoscope - CEA"/>
            <person name="William W."/>
        </authorList>
    </citation>
    <scope>NUCLEOTIDE SEQUENCE [LARGE SCALE GENOMIC DNA]</scope>
</reference>
<evidence type="ECO:0000313" key="2">
    <source>
        <dbReference type="EMBL" id="CAH3117844.1"/>
    </source>
</evidence>